<name>A0A942SZK3_9BACI</name>
<feature type="region of interest" description="Disordered" evidence="2">
    <location>
        <begin position="140"/>
        <end position="161"/>
    </location>
</feature>
<evidence type="ECO:0000256" key="1">
    <source>
        <dbReference type="SAM" id="Coils"/>
    </source>
</evidence>
<sequence length="161" mass="17797">MPDGGEQHWYRSIRFSGFSLLMLAIIVLFVVVLAPSLRTLIQQQEQISQKQQEVAEQKADVAQKKKDVARWDDPAYIEAQARDRLLYVYPGEESYLVMGTEDSGDDDTPTTDSGTPVSSTVQTPKVDWVQAMLSSVLESGLTEKTTEELVAPDVSGTGDTK</sequence>
<feature type="region of interest" description="Disordered" evidence="2">
    <location>
        <begin position="97"/>
        <end position="123"/>
    </location>
</feature>
<gene>
    <name evidence="4" type="ORF">KHB02_14205</name>
</gene>
<dbReference type="AlphaFoldDB" id="A0A942SZK3"/>
<feature type="coiled-coil region" evidence="1">
    <location>
        <begin position="40"/>
        <end position="67"/>
    </location>
</feature>
<dbReference type="InterPro" id="IPR007060">
    <property type="entry name" value="FtsL/DivIC"/>
</dbReference>
<evidence type="ECO:0000256" key="3">
    <source>
        <dbReference type="SAM" id="Phobius"/>
    </source>
</evidence>
<protein>
    <submittedName>
        <fullName evidence="4">Septum formation initiator family protein</fullName>
    </submittedName>
</protein>
<dbReference type="Pfam" id="PF04977">
    <property type="entry name" value="DivIC"/>
    <property type="match status" value="1"/>
</dbReference>
<evidence type="ECO:0000256" key="2">
    <source>
        <dbReference type="SAM" id="MobiDB-lite"/>
    </source>
</evidence>
<feature type="transmembrane region" description="Helical" evidence="3">
    <location>
        <begin position="20"/>
        <end position="41"/>
    </location>
</feature>
<keyword evidence="3" id="KW-1133">Transmembrane helix</keyword>
<comment type="caution">
    <text evidence="4">The sequence shown here is derived from an EMBL/GenBank/DDBJ whole genome shotgun (WGS) entry which is preliminary data.</text>
</comment>
<reference evidence="4" key="1">
    <citation type="submission" date="2021-05" db="EMBL/GenBank/DDBJ databases">
        <title>Novel Bacillus species.</title>
        <authorList>
            <person name="Liu G."/>
        </authorList>
    </citation>
    <scope>NUCLEOTIDE SEQUENCE</scope>
    <source>
        <strain evidence="4">FJAT-50051</strain>
    </source>
</reference>
<evidence type="ECO:0000313" key="4">
    <source>
        <dbReference type="EMBL" id="MBS4182548.1"/>
    </source>
</evidence>
<dbReference type="EMBL" id="JAGYPE010000002">
    <property type="protein sequence ID" value="MBS4182548.1"/>
    <property type="molecule type" value="Genomic_DNA"/>
</dbReference>
<keyword evidence="3" id="KW-0472">Membrane</keyword>
<keyword evidence="3" id="KW-0812">Transmembrane</keyword>
<keyword evidence="1" id="KW-0175">Coiled coil</keyword>
<proteinExistence type="predicted"/>
<accession>A0A942SZK3</accession>
<organism evidence="4">
    <name type="scientific">Neobacillus citreus</name>
    <dbReference type="NCBI Taxonomy" id="2833578"/>
    <lineage>
        <taxon>Bacteria</taxon>
        <taxon>Bacillati</taxon>
        <taxon>Bacillota</taxon>
        <taxon>Bacilli</taxon>
        <taxon>Bacillales</taxon>
        <taxon>Bacillaceae</taxon>
        <taxon>Neobacillus</taxon>
    </lineage>
</organism>
<feature type="compositionally biased region" description="Low complexity" evidence="2">
    <location>
        <begin position="110"/>
        <end position="121"/>
    </location>
</feature>